<evidence type="ECO:0000256" key="7">
    <source>
        <dbReference type="ARBA" id="ARBA00022976"/>
    </source>
</evidence>
<dbReference type="SMART" id="SM00181">
    <property type="entry name" value="EGF"/>
    <property type="match status" value="4"/>
</dbReference>
<dbReference type="Pfam" id="PF00008">
    <property type="entry name" value="EGF"/>
    <property type="match status" value="3"/>
</dbReference>
<dbReference type="SMART" id="SM00179">
    <property type="entry name" value="EGF_CA"/>
    <property type="match status" value="4"/>
</dbReference>
<dbReference type="PANTHER" id="PTHR12916:SF4">
    <property type="entry name" value="UNINFLATABLE, ISOFORM C"/>
    <property type="match status" value="1"/>
</dbReference>
<evidence type="ECO:0000256" key="4">
    <source>
        <dbReference type="ARBA" id="ARBA00022692"/>
    </source>
</evidence>
<feature type="disulfide bond" evidence="12">
    <location>
        <begin position="39"/>
        <end position="48"/>
    </location>
</feature>
<evidence type="ECO:0000256" key="10">
    <source>
        <dbReference type="ARBA" id="ARBA00023157"/>
    </source>
</evidence>
<keyword evidence="9" id="KW-0472">Membrane</keyword>
<feature type="domain" description="EGF-like" evidence="13">
    <location>
        <begin position="51"/>
        <end position="95"/>
    </location>
</feature>
<dbReference type="PROSITE" id="PS00022">
    <property type="entry name" value="EGF_1"/>
    <property type="match status" value="3"/>
</dbReference>
<dbReference type="SUPFAM" id="SSF57196">
    <property type="entry name" value="EGF/Laminin"/>
    <property type="match status" value="4"/>
</dbReference>
<keyword evidence="2" id="KW-0217">Developmental protein</keyword>
<dbReference type="InterPro" id="IPR000742">
    <property type="entry name" value="EGF"/>
</dbReference>
<evidence type="ECO:0000256" key="11">
    <source>
        <dbReference type="ARBA" id="ARBA00023180"/>
    </source>
</evidence>
<evidence type="ECO:0000313" key="15">
    <source>
        <dbReference type="Proteomes" id="UP000287033"/>
    </source>
</evidence>
<dbReference type="GO" id="GO:0016020">
    <property type="term" value="C:membrane"/>
    <property type="evidence" value="ECO:0007669"/>
    <property type="project" value="UniProtKB-SubCell"/>
</dbReference>
<feature type="disulfide bond" evidence="12">
    <location>
        <begin position="106"/>
        <end position="123"/>
    </location>
</feature>
<protein>
    <recommendedName>
        <fullName evidence="13">EGF-like domain-containing protein</fullName>
    </recommendedName>
</protein>
<evidence type="ECO:0000256" key="9">
    <source>
        <dbReference type="ARBA" id="ARBA00023136"/>
    </source>
</evidence>
<keyword evidence="3 12" id="KW-0245">EGF-like domain</keyword>
<evidence type="ECO:0000259" key="13">
    <source>
        <dbReference type="PROSITE" id="PS50026"/>
    </source>
</evidence>
<keyword evidence="15" id="KW-1185">Reference proteome</keyword>
<evidence type="ECO:0000256" key="1">
    <source>
        <dbReference type="ARBA" id="ARBA00004479"/>
    </source>
</evidence>
<dbReference type="OMA" id="DDCYNNT"/>
<dbReference type="PRINTS" id="PR00010">
    <property type="entry name" value="EGFBLOOD"/>
</dbReference>
<feature type="disulfide bond" evidence="12">
    <location>
        <begin position="85"/>
        <end position="94"/>
    </location>
</feature>
<keyword evidence="8" id="KW-1133">Transmembrane helix</keyword>
<evidence type="ECO:0000256" key="5">
    <source>
        <dbReference type="ARBA" id="ARBA00022729"/>
    </source>
</evidence>
<proteinExistence type="predicted"/>
<dbReference type="FunFam" id="2.10.25.10:FF:000004">
    <property type="entry name" value="Neurogenic locus notch 1"/>
    <property type="match status" value="1"/>
</dbReference>
<dbReference type="PROSITE" id="PS01186">
    <property type="entry name" value="EGF_2"/>
    <property type="match status" value="2"/>
</dbReference>
<dbReference type="FunFam" id="2.10.25.10:FF:000146">
    <property type="entry name" value="Putative neurogenic locus notch"/>
    <property type="match status" value="1"/>
</dbReference>
<organism evidence="14 15">
    <name type="scientific">Chiloscyllium punctatum</name>
    <name type="common">Brownbanded bambooshark</name>
    <name type="synonym">Hemiscyllium punctatum</name>
    <dbReference type="NCBI Taxonomy" id="137246"/>
    <lineage>
        <taxon>Eukaryota</taxon>
        <taxon>Metazoa</taxon>
        <taxon>Chordata</taxon>
        <taxon>Craniata</taxon>
        <taxon>Vertebrata</taxon>
        <taxon>Chondrichthyes</taxon>
        <taxon>Elasmobranchii</taxon>
        <taxon>Galeomorphii</taxon>
        <taxon>Galeoidea</taxon>
        <taxon>Orectolobiformes</taxon>
        <taxon>Hemiscylliidae</taxon>
        <taxon>Chiloscyllium</taxon>
    </lineage>
</organism>
<accession>A0A401TFL4</accession>
<dbReference type="PANTHER" id="PTHR12916">
    <property type="entry name" value="CYTOCHROME C OXIDASE POLYPEPTIDE VIC-2"/>
    <property type="match status" value="1"/>
</dbReference>
<keyword evidence="7" id="KW-0914">Notch signaling pathway</keyword>
<gene>
    <name evidence="14" type="ORF">chiPu_0025510</name>
</gene>
<sequence>CVAGYHGINCSEEINECLSQPCDNGGTCINLINTYKCSCPRGTQGVHCEINLDDCNPQLDSLPLDPRCFNEGRCVDRVGGYSCICPPGFVGEHCEGDVNECLSNPCDPRGTQNCVQLINAYHCECRPGYTGLRCDRIIDSCKDRPCRNGGTCSVAGNTVHGFICRCPLVSLTSTFLAVCSPPLSLSHSYDLTTPNPCLQVLLQTPYCRYTNHYNSF</sequence>
<comment type="subcellular location">
    <subcellularLocation>
        <location evidence="1">Membrane</location>
        <topology evidence="1">Single-pass type I membrane protein</topology>
    </subcellularLocation>
</comment>
<dbReference type="InterPro" id="IPR001881">
    <property type="entry name" value="EGF-like_Ca-bd_dom"/>
</dbReference>
<dbReference type="PROSITE" id="PS00010">
    <property type="entry name" value="ASX_HYDROXYL"/>
    <property type="match status" value="2"/>
</dbReference>
<keyword evidence="5" id="KW-0732">Signal</keyword>
<dbReference type="InterPro" id="IPR000152">
    <property type="entry name" value="EGF-type_Asp/Asn_hydroxyl_site"/>
</dbReference>
<dbReference type="STRING" id="137246.A0A401TFL4"/>
<dbReference type="PROSITE" id="PS01187">
    <property type="entry name" value="EGF_CA"/>
    <property type="match status" value="1"/>
</dbReference>
<evidence type="ECO:0000256" key="8">
    <source>
        <dbReference type="ARBA" id="ARBA00022989"/>
    </source>
</evidence>
<dbReference type="FunFam" id="2.10.25.10:FF:000253">
    <property type="entry name" value="Neurogenic locus notch protein 1"/>
    <property type="match status" value="1"/>
</dbReference>
<reference evidence="14 15" key="1">
    <citation type="journal article" date="2018" name="Nat. Ecol. Evol.">
        <title>Shark genomes provide insights into elasmobranch evolution and the origin of vertebrates.</title>
        <authorList>
            <person name="Hara Y"/>
            <person name="Yamaguchi K"/>
            <person name="Onimaru K"/>
            <person name="Kadota M"/>
            <person name="Koyanagi M"/>
            <person name="Keeley SD"/>
            <person name="Tatsumi K"/>
            <person name="Tanaka K"/>
            <person name="Motone F"/>
            <person name="Kageyama Y"/>
            <person name="Nozu R"/>
            <person name="Adachi N"/>
            <person name="Nishimura O"/>
            <person name="Nakagawa R"/>
            <person name="Tanegashima C"/>
            <person name="Kiyatake I"/>
            <person name="Matsumoto R"/>
            <person name="Murakumo K"/>
            <person name="Nishida K"/>
            <person name="Terakita A"/>
            <person name="Kuratani S"/>
            <person name="Sato K"/>
            <person name="Hyodo S Kuraku.S."/>
        </authorList>
    </citation>
    <scope>NUCLEOTIDE SEQUENCE [LARGE SCALE GENOMIC DNA]</scope>
</reference>
<keyword evidence="6" id="KW-0677">Repeat</keyword>
<feature type="non-terminal residue" evidence="14">
    <location>
        <position position="1"/>
    </location>
</feature>
<evidence type="ECO:0000256" key="6">
    <source>
        <dbReference type="ARBA" id="ARBA00022737"/>
    </source>
</evidence>
<dbReference type="GO" id="GO:0007219">
    <property type="term" value="P:Notch signaling pathway"/>
    <property type="evidence" value="ECO:0007669"/>
    <property type="project" value="UniProtKB-KW"/>
</dbReference>
<feature type="disulfide bond" evidence="12">
    <location>
        <begin position="125"/>
        <end position="134"/>
    </location>
</feature>
<evidence type="ECO:0000256" key="2">
    <source>
        <dbReference type="ARBA" id="ARBA00022473"/>
    </source>
</evidence>
<dbReference type="OrthoDB" id="283575at2759"/>
<dbReference type="InterPro" id="IPR018097">
    <property type="entry name" value="EGF_Ca-bd_CS"/>
</dbReference>
<feature type="domain" description="EGF-like" evidence="13">
    <location>
        <begin position="97"/>
        <end position="135"/>
    </location>
</feature>
<dbReference type="Gene3D" id="2.10.25.10">
    <property type="entry name" value="Laminin"/>
    <property type="match status" value="4"/>
</dbReference>
<dbReference type="PROSITE" id="PS50026">
    <property type="entry name" value="EGF_3"/>
    <property type="match status" value="4"/>
</dbReference>
<keyword evidence="10 12" id="KW-1015">Disulfide bond</keyword>
<feature type="domain" description="EGF-like" evidence="13">
    <location>
        <begin position="137"/>
        <end position="180"/>
    </location>
</feature>
<keyword evidence="4" id="KW-0812">Transmembrane</keyword>
<name>A0A401TFL4_CHIPU</name>
<evidence type="ECO:0000313" key="14">
    <source>
        <dbReference type="EMBL" id="GCC41413.1"/>
    </source>
</evidence>
<keyword evidence="11" id="KW-0325">Glycoprotein</keyword>
<dbReference type="GO" id="GO:0005112">
    <property type="term" value="F:Notch binding"/>
    <property type="evidence" value="ECO:0007669"/>
    <property type="project" value="TreeGrafter"/>
</dbReference>
<comment type="caution">
    <text evidence="12">Lacks conserved residue(s) required for the propagation of feature annotation.</text>
</comment>
<dbReference type="AlphaFoldDB" id="A0A401TFL4"/>
<evidence type="ECO:0000256" key="3">
    <source>
        <dbReference type="ARBA" id="ARBA00022536"/>
    </source>
</evidence>
<dbReference type="GO" id="GO:0005509">
    <property type="term" value="F:calcium ion binding"/>
    <property type="evidence" value="ECO:0007669"/>
    <property type="project" value="InterPro"/>
</dbReference>
<dbReference type="Proteomes" id="UP000287033">
    <property type="component" value="Unassembled WGS sequence"/>
</dbReference>
<evidence type="ECO:0000256" key="12">
    <source>
        <dbReference type="PROSITE-ProRule" id="PRU00076"/>
    </source>
</evidence>
<feature type="domain" description="EGF-like" evidence="13">
    <location>
        <begin position="13"/>
        <end position="49"/>
    </location>
</feature>
<dbReference type="CDD" id="cd00054">
    <property type="entry name" value="EGF_CA"/>
    <property type="match status" value="3"/>
</dbReference>
<comment type="caution">
    <text evidence="14">The sequence shown here is derived from an EMBL/GenBank/DDBJ whole genome shotgun (WGS) entry which is preliminary data.</text>
</comment>
<dbReference type="EMBL" id="BEZZ01059988">
    <property type="protein sequence ID" value="GCC41413.1"/>
    <property type="molecule type" value="Genomic_DNA"/>
</dbReference>